<organism evidence="1 2">
    <name type="scientific">Sphingobacterium hungaricum</name>
    <dbReference type="NCBI Taxonomy" id="2082723"/>
    <lineage>
        <taxon>Bacteria</taxon>
        <taxon>Pseudomonadati</taxon>
        <taxon>Bacteroidota</taxon>
        <taxon>Sphingobacteriia</taxon>
        <taxon>Sphingobacteriales</taxon>
        <taxon>Sphingobacteriaceae</taxon>
        <taxon>Sphingobacterium</taxon>
    </lineage>
</organism>
<evidence type="ECO:0000313" key="1">
    <source>
        <dbReference type="EMBL" id="MBE8712454.1"/>
    </source>
</evidence>
<sequence>MKSKIIHATFVQFSIVLLILLNGCRKDPYDGVVSNEKSIENFTMGDGFTQIGAAVVDRAQGKVKVKVLVEENTDFSKVKPIIQQSYRATVAPNSGEEVNFLANDYKFNYTVVAESGESRQWEIEVEPFEETITGEYAITDLVVYGGTGPEYGGAAVLSLTSKPWIWSATMGPQVELDNKLTFTLTGVTPDGKTTGAIINDAGADGLYADFTYILDPRTDVNRFYRKLPKGEGTWERDYTTGVLTLIFADGTRVNCEFLGATTENLGNNATKTIQNNAFAFSLNGTDDWSTIYSDFDKFVKKPRRYWIEVKKQN</sequence>
<dbReference type="AlphaFoldDB" id="A0A928YP15"/>
<accession>A0A928YP15</accession>
<dbReference type="RefSeq" id="WP_196934787.1">
    <property type="nucleotide sequence ID" value="NZ_MU158698.1"/>
</dbReference>
<proteinExistence type="predicted"/>
<keyword evidence="2" id="KW-1185">Reference proteome</keyword>
<dbReference type="Proteomes" id="UP000616201">
    <property type="component" value="Unassembled WGS sequence"/>
</dbReference>
<comment type="caution">
    <text evidence="1">The sequence shown here is derived from an EMBL/GenBank/DDBJ whole genome shotgun (WGS) entry which is preliminary data.</text>
</comment>
<evidence type="ECO:0000313" key="2">
    <source>
        <dbReference type="Proteomes" id="UP000616201"/>
    </source>
</evidence>
<dbReference type="EMBL" id="PRDK01000001">
    <property type="protein sequence ID" value="MBE8712454.1"/>
    <property type="molecule type" value="Genomic_DNA"/>
</dbReference>
<protein>
    <submittedName>
        <fullName evidence="1">Uncharacterized protein</fullName>
    </submittedName>
</protein>
<dbReference type="Gene3D" id="2.60.40.2340">
    <property type="match status" value="1"/>
</dbReference>
<gene>
    <name evidence="1" type="ORF">C4F49_02010</name>
</gene>
<reference evidence="1" key="1">
    <citation type="submission" date="2018-02" db="EMBL/GenBank/DDBJ databases">
        <authorList>
            <person name="Vasarhelyi B.M."/>
            <person name="Deshmukh S."/>
            <person name="Balint B."/>
            <person name="Kukolya J."/>
        </authorList>
    </citation>
    <scope>NUCLEOTIDE SEQUENCE</scope>
    <source>
        <strain evidence="1">KB22</strain>
    </source>
</reference>
<name>A0A928YP15_9SPHI</name>